<keyword evidence="3" id="KW-1185">Reference proteome</keyword>
<dbReference type="OrthoDB" id="543916at2759"/>
<dbReference type="Proteomes" id="UP000193920">
    <property type="component" value="Unassembled WGS sequence"/>
</dbReference>
<reference evidence="2 3" key="1">
    <citation type="submission" date="2016-08" db="EMBL/GenBank/DDBJ databases">
        <title>A Parts List for Fungal Cellulosomes Revealed by Comparative Genomics.</title>
        <authorList>
            <consortium name="DOE Joint Genome Institute"/>
            <person name="Haitjema C.H."/>
            <person name="Gilmore S.P."/>
            <person name="Henske J.K."/>
            <person name="Solomon K.V."/>
            <person name="De Groot R."/>
            <person name="Kuo A."/>
            <person name="Mondo S.J."/>
            <person name="Salamov A.A."/>
            <person name="Labutti K."/>
            <person name="Zhao Z."/>
            <person name="Chiniquy J."/>
            <person name="Barry K."/>
            <person name="Brewer H.M."/>
            <person name="Purvine S.O."/>
            <person name="Wright A.T."/>
            <person name="Boxma B."/>
            <person name="Van Alen T."/>
            <person name="Hackstein J.H."/>
            <person name="Baker S.E."/>
            <person name="Grigoriev I.V."/>
            <person name="O'Malley M.A."/>
        </authorList>
    </citation>
    <scope>NUCLEOTIDE SEQUENCE [LARGE SCALE GENOMIC DNA]</scope>
    <source>
        <strain evidence="2 3">G1</strain>
    </source>
</reference>
<proteinExistence type="predicted"/>
<dbReference type="STRING" id="1754190.A0A1Y2F0M7"/>
<accession>A0A1Y2F0M7</accession>
<feature type="transmembrane region" description="Helical" evidence="1">
    <location>
        <begin position="7"/>
        <end position="26"/>
    </location>
</feature>
<evidence type="ECO:0000313" key="3">
    <source>
        <dbReference type="Proteomes" id="UP000193920"/>
    </source>
</evidence>
<organism evidence="2 3">
    <name type="scientific">Neocallimastix californiae</name>
    <dbReference type="NCBI Taxonomy" id="1754190"/>
    <lineage>
        <taxon>Eukaryota</taxon>
        <taxon>Fungi</taxon>
        <taxon>Fungi incertae sedis</taxon>
        <taxon>Chytridiomycota</taxon>
        <taxon>Chytridiomycota incertae sedis</taxon>
        <taxon>Neocallimastigomycetes</taxon>
        <taxon>Neocallimastigales</taxon>
        <taxon>Neocallimastigaceae</taxon>
        <taxon>Neocallimastix</taxon>
    </lineage>
</organism>
<keyword evidence="1" id="KW-0812">Transmembrane</keyword>
<comment type="caution">
    <text evidence="2">The sequence shown here is derived from an EMBL/GenBank/DDBJ whole genome shotgun (WGS) entry which is preliminary data.</text>
</comment>
<evidence type="ECO:0000313" key="2">
    <source>
        <dbReference type="EMBL" id="ORY77432.1"/>
    </source>
</evidence>
<sequence>MRKNNEIIFKVLIVILLSSILLVTLVKNTNNNCDLNKGNDIKKFNSSSNMKNVEVNIEPVSKNNESKNENVEPISKNDKNKDKFDIDKINFDNVEIPEHRIYYLNTKILYFSRHEGTIANFSTIAKLLSFEVTVLEPWYSFEERPECFEEDKCKSYVEDMCGKYDYIVVSDIIPDSYIYLINADSCGAKIVLEITNRFDLFVKEENRDDYLRDFGKAILEHDNIVVVENNPFETYFACTEGVFIPKYYLIRPIGYAPPAVMSEKHNEVHNEIAFIDHSGHDATITLPQLENLGVEFTKLPHRYGGPLVLATYKALLMLPYQVSIMKMMENFRYGVAMILPSERLFKELLDDFRYEFTQKELNDVEGGISNYVEFYNSEFKDLFVYFDKWEDLPSIIENTDFDAKKRQVKEFMVKYEKKALTLWAEVLDIIPSENMIINEKPLCNANYFYNYKNKSI</sequence>
<keyword evidence="1" id="KW-1133">Transmembrane helix</keyword>
<dbReference type="AlphaFoldDB" id="A0A1Y2F0M7"/>
<keyword evidence="1" id="KW-0472">Membrane</keyword>
<evidence type="ECO:0000256" key="1">
    <source>
        <dbReference type="SAM" id="Phobius"/>
    </source>
</evidence>
<protein>
    <submittedName>
        <fullName evidence="2">Uncharacterized protein</fullName>
    </submittedName>
</protein>
<name>A0A1Y2F0M7_9FUNG</name>
<gene>
    <name evidence="2" type="ORF">LY90DRAFT_698496</name>
</gene>
<dbReference type="EMBL" id="MCOG01000019">
    <property type="protein sequence ID" value="ORY77432.1"/>
    <property type="molecule type" value="Genomic_DNA"/>
</dbReference>